<dbReference type="CDD" id="cd16279">
    <property type="entry name" value="metallo-hydrolase-like_MBL-fold"/>
    <property type="match status" value="1"/>
</dbReference>
<dbReference type="RefSeq" id="WP_345681930.1">
    <property type="nucleotide sequence ID" value="NZ_BAABRO010000001.1"/>
</dbReference>
<keyword evidence="4" id="KW-1185">Reference proteome</keyword>
<proteinExistence type="predicted"/>
<dbReference type="PANTHER" id="PTHR42663:SF6">
    <property type="entry name" value="HYDROLASE C777.06C-RELATED"/>
    <property type="match status" value="1"/>
</dbReference>
<feature type="domain" description="Metallo-beta-lactamase" evidence="2">
    <location>
        <begin position="105"/>
        <end position="288"/>
    </location>
</feature>
<dbReference type="Proteomes" id="UP001416858">
    <property type="component" value="Unassembled WGS sequence"/>
</dbReference>
<evidence type="ECO:0000256" key="1">
    <source>
        <dbReference type="SAM" id="MobiDB-lite"/>
    </source>
</evidence>
<accession>A0ABP9VN62</accession>
<dbReference type="SUPFAM" id="SSF56281">
    <property type="entry name" value="Metallo-hydrolase/oxidoreductase"/>
    <property type="match status" value="1"/>
</dbReference>
<dbReference type="PANTHER" id="PTHR42663">
    <property type="entry name" value="HYDROLASE C777.06C-RELATED-RELATED"/>
    <property type="match status" value="1"/>
</dbReference>
<gene>
    <name evidence="3" type="primary">phnP</name>
    <name evidence="3" type="ORF">Rcae01_00287</name>
</gene>
<dbReference type="Gene3D" id="3.60.15.10">
    <property type="entry name" value="Ribonuclease Z/Hydroxyacylglutathione hydrolase-like"/>
    <property type="match status" value="1"/>
</dbReference>
<dbReference type="InterPro" id="IPR036866">
    <property type="entry name" value="RibonucZ/Hydroxyglut_hydro"/>
</dbReference>
<dbReference type="EMBL" id="BAABRO010000001">
    <property type="protein sequence ID" value="GAA5504848.1"/>
    <property type="molecule type" value="Genomic_DNA"/>
</dbReference>
<name>A0ABP9VN62_9BACT</name>
<protein>
    <submittedName>
        <fullName evidence="3">Phosphoribosyl 1,2-cyclic phosphate phosphodiesterase</fullName>
    </submittedName>
</protein>
<evidence type="ECO:0000313" key="3">
    <source>
        <dbReference type="EMBL" id="GAA5504848.1"/>
    </source>
</evidence>
<feature type="region of interest" description="Disordered" evidence="1">
    <location>
        <begin position="1"/>
        <end position="41"/>
    </location>
</feature>
<reference evidence="3 4" key="1">
    <citation type="submission" date="2024-02" db="EMBL/GenBank/DDBJ databases">
        <title>Rhodopirellula caenicola NBRC 110016.</title>
        <authorList>
            <person name="Ichikawa N."/>
            <person name="Katano-Makiyama Y."/>
            <person name="Hidaka K."/>
        </authorList>
    </citation>
    <scope>NUCLEOTIDE SEQUENCE [LARGE SCALE GENOMIC DNA]</scope>
    <source>
        <strain evidence="3 4">NBRC 110016</strain>
    </source>
</reference>
<comment type="caution">
    <text evidence="3">The sequence shown here is derived from an EMBL/GenBank/DDBJ whole genome shotgun (WGS) entry which is preliminary data.</text>
</comment>
<evidence type="ECO:0000259" key="2">
    <source>
        <dbReference type="Pfam" id="PF12706"/>
    </source>
</evidence>
<feature type="compositionally biased region" description="Pro residues" evidence="1">
    <location>
        <begin position="1"/>
        <end position="11"/>
    </location>
</feature>
<dbReference type="InterPro" id="IPR001279">
    <property type="entry name" value="Metallo-B-lactamas"/>
</dbReference>
<organism evidence="3 4">
    <name type="scientific">Novipirellula caenicola</name>
    <dbReference type="NCBI Taxonomy" id="1536901"/>
    <lineage>
        <taxon>Bacteria</taxon>
        <taxon>Pseudomonadati</taxon>
        <taxon>Planctomycetota</taxon>
        <taxon>Planctomycetia</taxon>
        <taxon>Pirellulales</taxon>
        <taxon>Pirellulaceae</taxon>
        <taxon>Novipirellula</taxon>
    </lineage>
</organism>
<dbReference type="Pfam" id="PF12706">
    <property type="entry name" value="Lactamase_B_2"/>
    <property type="match status" value="1"/>
</dbReference>
<evidence type="ECO:0000313" key="4">
    <source>
        <dbReference type="Proteomes" id="UP001416858"/>
    </source>
</evidence>
<sequence length="321" mass="35470">MVNPSSSPPPNSAGSGHNSSTETRSRQALDPQSLDQEASSSQAEVVFLGTGTSVGVPALGCECAVCQSDNPRNNRTRCAITIRLPESIAFSDPEFDHQTPHHASRTILIDTPPDLRTQLLREKIPLVHAVLFTHEHADHLFGLDDLRLFPFRLGYPVPLYCQSHVEQRIRHSFDYAFSKREPTHPGAVPQLCFRSIDEDPFDVFGVPITPIPMTHGPHFNVLGFRIGDFAYCTDTNGIPDSSVERLRGVKTFVVGALRHAIHPTHFNLSEAIEMAGRVGADQTYFTHISHDLEHEQTDRELPDGISLAYDGLRIKIGLTVG</sequence>